<reference evidence="1 2" key="1">
    <citation type="submission" date="2020-02" db="EMBL/GenBank/DDBJ databases">
        <authorList>
            <person name="Ferguson B K."/>
        </authorList>
    </citation>
    <scope>NUCLEOTIDE SEQUENCE [LARGE SCALE GENOMIC DNA]</scope>
</reference>
<evidence type="ECO:0000313" key="2">
    <source>
        <dbReference type="Proteomes" id="UP000479190"/>
    </source>
</evidence>
<proteinExistence type="predicted"/>
<feature type="non-terminal residue" evidence="1">
    <location>
        <position position="82"/>
    </location>
</feature>
<dbReference type="OrthoDB" id="6436795at2759"/>
<sequence length="82" mass="9478">MFFNSSSLPILHESEDIDDWFSENVIKVIEKHIDEFTQNGSGWTLNRIIAFTSTIMKYDPTKSSQGTAYIPLPEPIYYKRAC</sequence>
<dbReference type="EMBL" id="CADCXV010001215">
    <property type="protein sequence ID" value="CAB0042653.1"/>
    <property type="molecule type" value="Genomic_DNA"/>
</dbReference>
<dbReference type="AlphaFoldDB" id="A0A6H5IWB3"/>
<dbReference type="Proteomes" id="UP000479190">
    <property type="component" value="Unassembled WGS sequence"/>
</dbReference>
<gene>
    <name evidence="1" type="ORF">TBRA_LOCUS14261</name>
</gene>
<organism evidence="1 2">
    <name type="scientific">Trichogramma brassicae</name>
    <dbReference type="NCBI Taxonomy" id="86971"/>
    <lineage>
        <taxon>Eukaryota</taxon>
        <taxon>Metazoa</taxon>
        <taxon>Ecdysozoa</taxon>
        <taxon>Arthropoda</taxon>
        <taxon>Hexapoda</taxon>
        <taxon>Insecta</taxon>
        <taxon>Pterygota</taxon>
        <taxon>Neoptera</taxon>
        <taxon>Endopterygota</taxon>
        <taxon>Hymenoptera</taxon>
        <taxon>Apocrita</taxon>
        <taxon>Proctotrupomorpha</taxon>
        <taxon>Chalcidoidea</taxon>
        <taxon>Trichogrammatidae</taxon>
        <taxon>Trichogramma</taxon>
    </lineage>
</organism>
<protein>
    <submittedName>
        <fullName evidence="1">Uncharacterized protein</fullName>
    </submittedName>
</protein>
<accession>A0A6H5IWB3</accession>
<keyword evidence="2" id="KW-1185">Reference proteome</keyword>
<name>A0A6H5IWB3_9HYME</name>
<evidence type="ECO:0000313" key="1">
    <source>
        <dbReference type="EMBL" id="CAB0042653.1"/>
    </source>
</evidence>